<dbReference type="EMBL" id="KI913965">
    <property type="protein sequence ID" value="ETW00081.1"/>
    <property type="molecule type" value="Genomic_DNA"/>
</dbReference>
<name>A0A024U0X5_9STRA</name>
<keyword evidence="3" id="KW-0472">Membrane</keyword>
<feature type="coiled-coil region" evidence="1">
    <location>
        <begin position="583"/>
        <end position="652"/>
    </location>
</feature>
<feature type="transmembrane region" description="Helical" evidence="3">
    <location>
        <begin position="278"/>
        <end position="295"/>
    </location>
</feature>
<keyword evidence="1" id="KW-0175">Coiled coil</keyword>
<keyword evidence="3" id="KW-1133">Transmembrane helix</keyword>
<dbReference type="OrthoDB" id="164113at2759"/>
<feature type="transmembrane region" description="Helical" evidence="3">
    <location>
        <begin position="332"/>
        <end position="355"/>
    </location>
</feature>
<dbReference type="eggNOG" id="ENOG502S17B">
    <property type="taxonomic scope" value="Eukaryota"/>
</dbReference>
<evidence type="ECO:0000256" key="2">
    <source>
        <dbReference type="SAM" id="MobiDB-lite"/>
    </source>
</evidence>
<sequence length="702" mass="79024">MEHTTVCVNKYTLQFEDVNLEASFQAFSHTRKKTLWLRSLIPAAISHVVFAWGDSLEHDSSHLQVTLPARLFLIVMQCSTYFLVKWDLVCADEKLMFALALCHGIPTLLLFTLQHTVLHQWDALFVVFGLSFYTIPKVTPLGFVHSMLGSAITVVIYFAIAVFCRPPPNKVEVVLSFLYCAPVIWIFNTISYYSEYSSRERFILRQRLSTERISLAVSRTLNPTPATSSSLASTSTARQPPDVSGTTLFLGVLLWGVFTLGSFASFPETFKFVDEETGWAWFSHIAGVTVFLLVITRRLTLLMVVPLVGAVVLWLMSLVLSSQWIIFSAHSVGYTLLVASAILTFGVFSTFLQAWHQLVAFLHRTCFLYPQLQDGLTQDFPLLDKIVSEYQAGFDPHVLAERQTCQDKLLSDGMDTLTLAGGETDDTHASNTIVSVLPSFKHGKCFFCNKNAIVHYVPTCGLWGKWMHWRMDANHIVAQRGATSSEKIGGLKPTVTMCTSYCDLQSKNRHLQEQMRTLTGSVASLKHQIKLIKEHESRCLTTTVQLQRAMREIADKHKHEMEVAAKVHDAKLQAALKDSNAALVALTQQRDQQRHHVQQLEAALDKETRTRLDADAVHAHLVQRIESQNSRLAQLEMELQTERRNAANARMSPTSMHLSPDMSPLALPRHSTKLTVEHSRRRMPYARALEIEGLRESAGKSN</sequence>
<dbReference type="GeneID" id="20084558"/>
<feature type="transmembrane region" description="Helical" evidence="3">
    <location>
        <begin position="175"/>
        <end position="193"/>
    </location>
</feature>
<organism evidence="4">
    <name type="scientific">Aphanomyces invadans</name>
    <dbReference type="NCBI Taxonomy" id="157072"/>
    <lineage>
        <taxon>Eukaryota</taxon>
        <taxon>Sar</taxon>
        <taxon>Stramenopiles</taxon>
        <taxon>Oomycota</taxon>
        <taxon>Saprolegniomycetes</taxon>
        <taxon>Saprolegniales</taxon>
        <taxon>Verrucalvaceae</taxon>
        <taxon>Aphanomyces</taxon>
    </lineage>
</organism>
<feature type="transmembrane region" description="Helical" evidence="3">
    <location>
        <begin position="35"/>
        <end position="53"/>
    </location>
</feature>
<dbReference type="AlphaFoldDB" id="A0A024U0X5"/>
<feature type="transmembrane region" description="Helical" evidence="3">
    <location>
        <begin position="302"/>
        <end position="326"/>
    </location>
</feature>
<dbReference type="VEuPathDB" id="FungiDB:H310_07508"/>
<feature type="region of interest" description="Disordered" evidence="2">
    <location>
        <begin position="222"/>
        <end position="241"/>
    </location>
</feature>
<accession>A0A024U0X5</accession>
<feature type="transmembrane region" description="Helical" evidence="3">
    <location>
        <begin position="142"/>
        <end position="163"/>
    </location>
</feature>
<feature type="transmembrane region" description="Helical" evidence="3">
    <location>
        <begin position="65"/>
        <end position="83"/>
    </location>
</feature>
<evidence type="ECO:0000313" key="4">
    <source>
        <dbReference type="EMBL" id="ETW00081.1"/>
    </source>
</evidence>
<evidence type="ECO:0000256" key="1">
    <source>
        <dbReference type="SAM" id="Coils"/>
    </source>
</evidence>
<feature type="transmembrane region" description="Helical" evidence="3">
    <location>
        <begin position="95"/>
        <end position="112"/>
    </location>
</feature>
<feature type="transmembrane region" description="Helical" evidence="3">
    <location>
        <begin position="248"/>
        <end position="266"/>
    </location>
</feature>
<proteinExistence type="predicted"/>
<protein>
    <submittedName>
        <fullName evidence="4">Uncharacterized protein</fullName>
    </submittedName>
</protein>
<evidence type="ECO:0000256" key="3">
    <source>
        <dbReference type="SAM" id="Phobius"/>
    </source>
</evidence>
<keyword evidence="3" id="KW-0812">Transmembrane</keyword>
<dbReference type="RefSeq" id="XP_008871106.1">
    <property type="nucleotide sequence ID" value="XM_008872884.1"/>
</dbReference>
<gene>
    <name evidence="4" type="ORF">H310_07508</name>
</gene>
<feature type="compositionally biased region" description="Low complexity" evidence="2">
    <location>
        <begin position="226"/>
        <end position="237"/>
    </location>
</feature>
<reference evidence="4" key="1">
    <citation type="submission" date="2013-12" db="EMBL/GenBank/DDBJ databases">
        <title>The Genome Sequence of Aphanomyces invadans NJM9701.</title>
        <authorList>
            <consortium name="The Broad Institute Genomics Platform"/>
            <person name="Russ C."/>
            <person name="Tyler B."/>
            <person name="van West P."/>
            <person name="Dieguez-Uribeondo J."/>
            <person name="Young S.K."/>
            <person name="Zeng Q."/>
            <person name="Gargeya S."/>
            <person name="Fitzgerald M."/>
            <person name="Abouelleil A."/>
            <person name="Alvarado L."/>
            <person name="Chapman S.B."/>
            <person name="Gainer-Dewar J."/>
            <person name="Goldberg J."/>
            <person name="Griggs A."/>
            <person name="Gujja S."/>
            <person name="Hansen M."/>
            <person name="Howarth C."/>
            <person name="Imamovic A."/>
            <person name="Ireland A."/>
            <person name="Larimer J."/>
            <person name="McCowan C."/>
            <person name="Murphy C."/>
            <person name="Pearson M."/>
            <person name="Poon T.W."/>
            <person name="Priest M."/>
            <person name="Roberts A."/>
            <person name="Saif S."/>
            <person name="Shea T."/>
            <person name="Sykes S."/>
            <person name="Wortman J."/>
            <person name="Nusbaum C."/>
            <person name="Birren B."/>
        </authorList>
    </citation>
    <scope>NUCLEOTIDE SEQUENCE [LARGE SCALE GENOMIC DNA]</scope>
    <source>
        <strain evidence="4">NJM9701</strain>
    </source>
</reference>